<dbReference type="EMBL" id="JH793922">
    <property type="protein sequence ID" value="ELQ34153.1"/>
    <property type="molecule type" value="Genomic_DNA"/>
</dbReference>
<name>A0AA97NPT8_PYRO3</name>
<accession>A0AA97NPT8</accession>
<evidence type="ECO:0000313" key="2">
    <source>
        <dbReference type="EMBL" id="ELQ34153.1"/>
    </source>
</evidence>
<evidence type="ECO:0000256" key="1">
    <source>
        <dbReference type="SAM" id="MobiDB-lite"/>
    </source>
</evidence>
<gene>
    <name evidence="2" type="ORF">OOU_Y34scaffold00793g35</name>
</gene>
<dbReference type="Proteomes" id="UP000011086">
    <property type="component" value="Unassembled WGS sequence"/>
</dbReference>
<feature type="region of interest" description="Disordered" evidence="1">
    <location>
        <begin position="1"/>
        <end position="36"/>
    </location>
</feature>
<proteinExistence type="predicted"/>
<protein>
    <submittedName>
        <fullName evidence="2">Uncharacterized protein</fullName>
    </submittedName>
</protein>
<dbReference type="AlphaFoldDB" id="A0AA97NPT8"/>
<dbReference type="SMR" id="A0AA97NPT8"/>
<sequence>MKCPGLWWSSDANHTPQNQKKKKLKKQKEFDTRAAREQGSCREITSTCSRIEL</sequence>
<feature type="compositionally biased region" description="Basic and acidic residues" evidence="1">
    <location>
        <begin position="27"/>
        <end position="36"/>
    </location>
</feature>
<organism evidence="2">
    <name type="scientific">Pyricularia oryzae (strain Y34)</name>
    <name type="common">Rice blast fungus</name>
    <name type="synonym">Magnaporthe oryzae</name>
    <dbReference type="NCBI Taxonomy" id="1143189"/>
    <lineage>
        <taxon>Eukaryota</taxon>
        <taxon>Fungi</taxon>
        <taxon>Dikarya</taxon>
        <taxon>Ascomycota</taxon>
        <taxon>Pezizomycotina</taxon>
        <taxon>Sordariomycetes</taxon>
        <taxon>Sordariomycetidae</taxon>
        <taxon>Magnaporthales</taxon>
        <taxon>Pyriculariaceae</taxon>
        <taxon>Pyricularia</taxon>
    </lineage>
</organism>
<reference evidence="2" key="1">
    <citation type="journal article" date="2012" name="PLoS Genet.">
        <title>Comparative analysis of the genomes of two field isolates of the rice blast fungus Magnaporthe oryzae.</title>
        <authorList>
            <person name="Xue M."/>
            <person name="Yang J."/>
            <person name="Li Z."/>
            <person name="Hu S."/>
            <person name="Yao N."/>
            <person name="Dean R.A."/>
            <person name="Zhao W."/>
            <person name="Shen M."/>
            <person name="Zhang H."/>
            <person name="Li C."/>
            <person name="Liu L."/>
            <person name="Cao L."/>
            <person name="Xu X."/>
            <person name="Xing Y."/>
            <person name="Hsiang T."/>
            <person name="Zhang Z."/>
            <person name="Xu J.R."/>
            <person name="Peng Y.L."/>
        </authorList>
    </citation>
    <scope>NUCLEOTIDE SEQUENCE</scope>
    <source>
        <strain evidence="2">Y34</strain>
    </source>
</reference>